<proteinExistence type="predicted"/>
<evidence type="ECO:0000313" key="4">
    <source>
        <dbReference type="Proteomes" id="UP000198767"/>
    </source>
</evidence>
<dbReference type="GO" id="GO:0016758">
    <property type="term" value="F:hexosyltransferase activity"/>
    <property type="evidence" value="ECO:0007669"/>
    <property type="project" value="TreeGrafter"/>
</dbReference>
<dbReference type="Pfam" id="PF03808">
    <property type="entry name" value="Glyco_tran_WecG"/>
    <property type="match status" value="1"/>
</dbReference>
<keyword evidence="1" id="KW-0328">Glycosyltransferase</keyword>
<dbReference type="CDD" id="cd06533">
    <property type="entry name" value="Glyco_transf_WecG_TagA"/>
    <property type="match status" value="1"/>
</dbReference>
<keyword evidence="2" id="KW-0808">Transferase</keyword>
<dbReference type="NCBIfam" id="TIGR00696">
    <property type="entry name" value="wecG_tagA_cpsF"/>
    <property type="match status" value="1"/>
</dbReference>
<dbReference type="AlphaFoldDB" id="A0A1G5PMS6"/>
<sequence>MQFCFGKRSVYVNFATYDALQQEVIDRFKARAGFSLATINLDHLVKLSASDSYLSTYLSQDLVVADGRPIVWLSKLAGCPVELMPGSDMVEPLCRWAAAAGVSVAFVGSTQTALADAERILAARVPGLNVAWTHAPGRLDPESVEVSEILDELAARNIGLCFLALGAPKQERIAQRGRERAPHVGFASVGAGLDFFGGHQRRAPLWVRRLALEWLWRALSSPLRLGPRYLKCIAILPRLVVDACKLRRDPNSYTPKSPARGPAGD</sequence>
<organism evidence="3 4">
    <name type="scientific">Epibacterium ulvae</name>
    <dbReference type="NCBI Taxonomy" id="1156985"/>
    <lineage>
        <taxon>Bacteria</taxon>
        <taxon>Pseudomonadati</taxon>
        <taxon>Pseudomonadota</taxon>
        <taxon>Alphaproteobacteria</taxon>
        <taxon>Rhodobacterales</taxon>
        <taxon>Roseobacteraceae</taxon>
        <taxon>Epibacterium</taxon>
    </lineage>
</organism>
<dbReference type="InterPro" id="IPR004629">
    <property type="entry name" value="WecG_TagA_CpsF"/>
</dbReference>
<reference evidence="3 4" key="1">
    <citation type="submission" date="2016-10" db="EMBL/GenBank/DDBJ databases">
        <authorList>
            <person name="de Groot N.N."/>
        </authorList>
    </citation>
    <scope>NUCLEOTIDE SEQUENCE [LARGE SCALE GENOMIC DNA]</scope>
    <source>
        <strain evidence="3 4">U95</strain>
    </source>
</reference>
<name>A0A1G5PMS6_9RHOB</name>
<protein>
    <submittedName>
        <fullName evidence="3">Polymer biosynthesis protein, WecB/TagA/CpsF family</fullName>
    </submittedName>
</protein>
<dbReference type="OrthoDB" id="9771846at2"/>
<dbReference type="RefSeq" id="WP_090215245.1">
    <property type="nucleotide sequence ID" value="NZ_FMWG01000001.1"/>
</dbReference>
<dbReference type="PANTHER" id="PTHR34136">
    <property type="match status" value="1"/>
</dbReference>
<dbReference type="Proteomes" id="UP000198767">
    <property type="component" value="Unassembled WGS sequence"/>
</dbReference>
<accession>A0A1G5PMS6</accession>
<gene>
    <name evidence="3" type="ORF">SAMN04488118_101353</name>
</gene>
<dbReference type="PANTHER" id="PTHR34136:SF1">
    <property type="entry name" value="UDP-N-ACETYL-D-MANNOSAMINURONIC ACID TRANSFERASE"/>
    <property type="match status" value="1"/>
</dbReference>
<evidence type="ECO:0000256" key="2">
    <source>
        <dbReference type="ARBA" id="ARBA00022679"/>
    </source>
</evidence>
<evidence type="ECO:0000256" key="1">
    <source>
        <dbReference type="ARBA" id="ARBA00022676"/>
    </source>
</evidence>
<keyword evidence="4" id="KW-1185">Reference proteome</keyword>
<dbReference type="EMBL" id="FMWG01000001">
    <property type="protein sequence ID" value="SCZ50773.1"/>
    <property type="molecule type" value="Genomic_DNA"/>
</dbReference>
<evidence type="ECO:0000313" key="3">
    <source>
        <dbReference type="EMBL" id="SCZ50773.1"/>
    </source>
</evidence>
<dbReference type="STRING" id="1156985.SAMN04488118_101353"/>